<accession>A0ABV3AP59</accession>
<keyword evidence="2" id="KW-1185">Reference proteome</keyword>
<gene>
    <name evidence="1" type="ORF">AB0H04_41920</name>
</gene>
<sequence>MRNLEVVQLLGSAHDHMAPLLDLEPRGATLVTARGVRGEAAAELAVTLPLSSARGLDRLRAIGAAAGRDVANSWAPTHPCTRSAGAASGRC</sequence>
<dbReference type="Proteomes" id="UP001551011">
    <property type="component" value="Unassembled WGS sequence"/>
</dbReference>
<name>A0ABV3AP59_9ACTN</name>
<evidence type="ECO:0000313" key="1">
    <source>
        <dbReference type="EMBL" id="MEU5713305.1"/>
    </source>
</evidence>
<proteinExistence type="predicted"/>
<dbReference type="EMBL" id="JBFAEG010000049">
    <property type="protein sequence ID" value="MEU5713305.1"/>
    <property type="molecule type" value="Genomic_DNA"/>
</dbReference>
<comment type="caution">
    <text evidence="1">The sequence shown here is derived from an EMBL/GenBank/DDBJ whole genome shotgun (WGS) entry which is preliminary data.</text>
</comment>
<evidence type="ECO:0000313" key="2">
    <source>
        <dbReference type="Proteomes" id="UP001551011"/>
    </source>
</evidence>
<protein>
    <submittedName>
        <fullName evidence="1">Uncharacterized protein</fullName>
    </submittedName>
</protein>
<dbReference type="RefSeq" id="WP_359261085.1">
    <property type="nucleotide sequence ID" value="NZ_JBFAEG010000049.1"/>
</dbReference>
<reference evidence="1 2" key="1">
    <citation type="submission" date="2024-06" db="EMBL/GenBank/DDBJ databases">
        <title>The Natural Products Discovery Center: Release of the First 8490 Sequenced Strains for Exploring Actinobacteria Biosynthetic Diversity.</title>
        <authorList>
            <person name="Kalkreuter E."/>
            <person name="Kautsar S.A."/>
            <person name="Yang D."/>
            <person name="Bader C.D."/>
            <person name="Teijaro C.N."/>
            <person name="Fluegel L."/>
            <person name="Davis C.M."/>
            <person name="Simpson J.R."/>
            <person name="Lauterbach L."/>
            <person name="Steele A.D."/>
            <person name="Gui C."/>
            <person name="Meng S."/>
            <person name="Li G."/>
            <person name="Viehrig K."/>
            <person name="Ye F."/>
            <person name="Su P."/>
            <person name="Kiefer A.F."/>
            <person name="Nichols A."/>
            <person name="Cepeda A.J."/>
            <person name="Yan W."/>
            <person name="Fan B."/>
            <person name="Jiang Y."/>
            <person name="Adhikari A."/>
            <person name="Zheng C.-J."/>
            <person name="Schuster L."/>
            <person name="Cowan T.M."/>
            <person name="Smanski M.J."/>
            <person name="Chevrette M.G."/>
            <person name="De Carvalho L.P.S."/>
            <person name="Shen B."/>
        </authorList>
    </citation>
    <scope>NUCLEOTIDE SEQUENCE [LARGE SCALE GENOMIC DNA]</scope>
    <source>
        <strain evidence="1 2">NPDC020594</strain>
    </source>
</reference>
<organism evidence="1 2">
    <name type="scientific">Streptomyces flaveolus</name>
    <dbReference type="NCBI Taxonomy" id="67297"/>
    <lineage>
        <taxon>Bacteria</taxon>
        <taxon>Bacillati</taxon>
        <taxon>Actinomycetota</taxon>
        <taxon>Actinomycetes</taxon>
        <taxon>Kitasatosporales</taxon>
        <taxon>Streptomycetaceae</taxon>
        <taxon>Streptomyces</taxon>
    </lineage>
</organism>